<evidence type="ECO:0000313" key="1">
    <source>
        <dbReference type="EMBL" id="KIM69035.1"/>
    </source>
</evidence>
<gene>
    <name evidence="1" type="ORF">SCLCIDRAFT_811931</name>
</gene>
<dbReference type="HOGENOM" id="CLU_116351_3_0_1"/>
<dbReference type="OrthoDB" id="37659at2759"/>
<evidence type="ECO:0000313" key="2">
    <source>
        <dbReference type="Proteomes" id="UP000053989"/>
    </source>
</evidence>
<reference evidence="2" key="2">
    <citation type="submission" date="2015-01" db="EMBL/GenBank/DDBJ databases">
        <title>Evolutionary Origins and Diversification of the Mycorrhizal Mutualists.</title>
        <authorList>
            <consortium name="DOE Joint Genome Institute"/>
            <consortium name="Mycorrhizal Genomics Consortium"/>
            <person name="Kohler A."/>
            <person name="Kuo A."/>
            <person name="Nagy L.G."/>
            <person name="Floudas D."/>
            <person name="Copeland A."/>
            <person name="Barry K.W."/>
            <person name="Cichocki N."/>
            <person name="Veneault-Fourrey C."/>
            <person name="LaButti K."/>
            <person name="Lindquist E.A."/>
            <person name="Lipzen A."/>
            <person name="Lundell T."/>
            <person name="Morin E."/>
            <person name="Murat C."/>
            <person name="Riley R."/>
            <person name="Ohm R."/>
            <person name="Sun H."/>
            <person name="Tunlid A."/>
            <person name="Henrissat B."/>
            <person name="Grigoriev I.V."/>
            <person name="Hibbett D.S."/>
            <person name="Martin F."/>
        </authorList>
    </citation>
    <scope>NUCLEOTIDE SEQUENCE [LARGE SCALE GENOMIC DNA]</scope>
    <source>
        <strain evidence="2">Foug A</strain>
    </source>
</reference>
<dbReference type="InterPro" id="IPR046670">
    <property type="entry name" value="DUF6540"/>
</dbReference>
<keyword evidence="2" id="KW-1185">Reference proteome</keyword>
<dbReference type="Pfam" id="PF20174">
    <property type="entry name" value="DUF6540"/>
    <property type="match status" value="1"/>
</dbReference>
<organism evidence="1 2">
    <name type="scientific">Scleroderma citrinum Foug A</name>
    <dbReference type="NCBI Taxonomy" id="1036808"/>
    <lineage>
        <taxon>Eukaryota</taxon>
        <taxon>Fungi</taxon>
        <taxon>Dikarya</taxon>
        <taxon>Basidiomycota</taxon>
        <taxon>Agaricomycotina</taxon>
        <taxon>Agaricomycetes</taxon>
        <taxon>Agaricomycetidae</taxon>
        <taxon>Boletales</taxon>
        <taxon>Sclerodermatineae</taxon>
        <taxon>Sclerodermataceae</taxon>
        <taxon>Scleroderma</taxon>
    </lineage>
</organism>
<dbReference type="Proteomes" id="UP000053989">
    <property type="component" value="Unassembled WGS sequence"/>
</dbReference>
<accession>A0A0C3E8F8</accession>
<sequence>MVLTPVQVPAGCFPIEVVQFWRGQNASGQPFPLHWVIFVRTCGSNGNYYHVLGNIDTFTVVIERNKPQRNAHYWRGDHTIGFVAPQHLGVLEAALWHVPVVRHDPTWNTQRWVNEALRTLRSVNIFVDPEVTMAKLQTQMACLLEAWENGEI</sequence>
<proteinExistence type="predicted"/>
<protein>
    <submittedName>
        <fullName evidence="1">Uncharacterized protein</fullName>
    </submittedName>
</protein>
<dbReference type="EMBL" id="KN822007">
    <property type="protein sequence ID" value="KIM69035.1"/>
    <property type="molecule type" value="Genomic_DNA"/>
</dbReference>
<reference evidence="1 2" key="1">
    <citation type="submission" date="2014-04" db="EMBL/GenBank/DDBJ databases">
        <authorList>
            <consortium name="DOE Joint Genome Institute"/>
            <person name="Kuo A."/>
            <person name="Kohler A."/>
            <person name="Nagy L.G."/>
            <person name="Floudas D."/>
            <person name="Copeland A."/>
            <person name="Barry K.W."/>
            <person name="Cichocki N."/>
            <person name="Veneault-Fourrey C."/>
            <person name="LaButti K."/>
            <person name="Lindquist E.A."/>
            <person name="Lipzen A."/>
            <person name="Lundell T."/>
            <person name="Morin E."/>
            <person name="Murat C."/>
            <person name="Sun H."/>
            <person name="Tunlid A."/>
            <person name="Henrissat B."/>
            <person name="Grigoriev I.V."/>
            <person name="Hibbett D.S."/>
            <person name="Martin F."/>
            <person name="Nordberg H.P."/>
            <person name="Cantor M.N."/>
            <person name="Hua S.X."/>
        </authorList>
    </citation>
    <scope>NUCLEOTIDE SEQUENCE [LARGE SCALE GENOMIC DNA]</scope>
    <source>
        <strain evidence="1 2">Foug A</strain>
    </source>
</reference>
<dbReference type="AlphaFoldDB" id="A0A0C3E8F8"/>
<name>A0A0C3E8F8_9AGAM</name>
<dbReference type="InParanoid" id="A0A0C3E8F8"/>